<accession>A0ABS8RPS4</accession>
<dbReference type="Pfam" id="PF25074">
    <property type="entry name" value="DUF7798"/>
    <property type="match status" value="1"/>
</dbReference>
<sequence>MKMAFKETKGWYLSGEGIGRPLSSVCKPCARDPQRFLGISDVTEAYLAASKGAQDSQKSIQEKANVYSGSLRADLSTAICKIQDGIQCLSYVVVSTSMPAA</sequence>
<gene>
    <name evidence="2" type="ORF">HAX54_037354</name>
</gene>
<feature type="domain" description="DUF7798" evidence="1">
    <location>
        <begin position="37"/>
        <end position="98"/>
    </location>
</feature>
<keyword evidence="3" id="KW-1185">Reference proteome</keyword>
<dbReference type="PANTHER" id="PTHR36011:SF2">
    <property type="match status" value="1"/>
</dbReference>
<evidence type="ECO:0000313" key="2">
    <source>
        <dbReference type="EMBL" id="MCD7448040.1"/>
    </source>
</evidence>
<dbReference type="Proteomes" id="UP000823775">
    <property type="component" value="Unassembled WGS sequence"/>
</dbReference>
<dbReference type="EMBL" id="JACEIK010000050">
    <property type="protein sequence ID" value="MCD7448040.1"/>
    <property type="molecule type" value="Genomic_DNA"/>
</dbReference>
<evidence type="ECO:0000259" key="1">
    <source>
        <dbReference type="Pfam" id="PF25074"/>
    </source>
</evidence>
<proteinExistence type="predicted"/>
<dbReference type="InterPro" id="IPR056700">
    <property type="entry name" value="DUF7798"/>
</dbReference>
<organism evidence="2 3">
    <name type="scientific">Datura stramonium</name>
    <name type="common">Jimsonweed</name>
    <name type="synonym">Common thornapple</name>
    <dbReference type="NCBI Taxonomy" id="4076"/>
    <lineage>
        <taxon>Eukaryota</taxon>
        <taxon>Viridiplantae</taxon>
        <taxon>Streptophyta</taxon>
        <taxon>Embryophyta</taxon>
        <taxon>Tracheophyta</taxon>
        <taxon>Spermatophyta</taxon>
        <taxon>Magnoliopsida</taxon>
        <taxon>eudicotyledons</taxon>
        <taxon>Gunneridae</taxon>
        <taxon>Pentapetalae</taxon>
        <taxon>asterids</taxon>
        <taxon>lamiids</taxon>
        <taxon>Solanales</taxon>
        <taxon>Solanaceae</taxon>
        <taxon>Solanoideae</taxon>
        <taxon>Datureae</taxon>
        <taxon>Datura</taxon>
    </lineage>
</organism>
<comment type="caution">
    <text evidence="2">The sequence shown here is derived from an EMBL/GenBank/DDBJ whole genome shotgun (WGS) entry which is preliminary data.</text>
</comment>
<dbReference type="PANTHER" id="PTHR36011">
    <property type="entry name" value="BAT2 DOMAIN PROTEIN"/>
    <property type="match status" value="1"/>
</dbReference>
<evidence type="ECO:0000313" key="3">
    <source>
        <dbReference type="Proteomes" id="UP000823775"/>
    </source>
</evidence>
<protein>
    <recommendedName>
        <fullName evidence="1">DUF7798 domain-containing protein</fullName>
    </recommendedName>
</protein>
<reference evidence="2 3" key="1">
    <citation type="journal article" date="2021" name="BMC Genomics">
        <title>Datura genome reveals duplications of psychoactive alkaloid biosynthetic genes and high mutation rate following tissue culture.</title>
        <authorList>
            <person name="Rajewski A."/>
            <person name="Carter-House D."/>
            <person name="Stajich J."/>
            <person name="Litt A."/>
        </authorList>
    </citation>
    <scope>NUCLEOTIDE SEQUENCE [LARGE SCALE GENOMIC DNA]</scope>
    <source>
        <strain evidence="2">AR-01</strain>
    </source>
</reference>
<name>A0ABS8RPS4_DATST</name>